<dbReference type="KEGG" id="pnd:Pla175_02750"/>
<feature type="compositionally biased region" description="Basic residues" evidence="8">
    <location>
        <begin position="453"/>
        <end position="463"/>
    </location>
</feature>
<accession>A0A518D615</accession>
<gene>
    <name evidence="12" type="primary">cshA</name>
    <name evidence="12" type="ORF">Pla175_02750</name>
</gene>
<dbReference type="GO" id="GO:0016787">
    <property type="term" value="F:hydrolase activity"/>
    <property type="evidence" value="ECO:0007669"/>
    <property type="project" value="UniProtKB-KW"/>
</dbReference>
<dbReference type="OrthoDB" id="9805696at2"/>
<dbReference type="InterPro" id="IPR044742">
    <property type="entry name" value="DEAD/DEAH_RhlB"/>
</dbReference>
<evidence type="ECO:0000256" key="2">
    <source>
        <dbReference type="ARBA" id="ARBA00022801"/>
    </source>
</evidence>
<feature type="region of interest" description="Disordered" evidence="8">
    <location>
        <begin position="414"/>
        <end position="463"/>
    </location>
</feature>
<feature type="domain" description="Helicase ATP-binding" evidence="9">
    <location>
        <begin position="60"/>
        <end position="232"/>
    </location>
</feature>
<dbReference type="PROSITE" id="PS00039">
    <property type="entry name" value="DEAD_ATP_HELICASE"/>
    <property type="match status" value="1"/>
</dbReference>
<dbReference type="GO" id="GO:0005524">
    <property type="term" value="F:ATP binding"/>
    <property type="evidence" value="ECO:0007669"/>
    <property type="project" value="UniProtKB-KW"/>
</dbReference>
<dbReference type="EMBL" id="CP036291">
    <property type="protein sequence ID" value="QDU86921.1"/>
    <property type="molecule type" value="Genomic_DNA"/>
</dbReference>
<dbReference type="InterPro" id="IPR050079">
    <property type="entry name" value="DEAD_box_RNA_helicase"/>
</dbReference>
<dbReference type="InterPro" id="IPR001650">
    <property type="entry name" value="Helicase_C-like"/>
</dbReference>
<dbReference type="Pfam" id="PF00270">
    <property type="entry name" value="DEAD"/>
    <property type="match status" value="1"/>
</dbReference>
<dbReference type="InterPro" id="IPR014014">
    <property type="entry name" value="RNA_helicase_DEAD_Q_motif"/>
</dbReference>
<feature type="short sequence motif" description="Q motif" evidence="6">
    <location>
        <begin position="29"/>
        <end position="57"/>
    </location>
</feature>
<feature type="region of interest" description="Disordered" evidence="8">
    <location>
        <begin position="1"/>
        <end position="33"/>
    </location>
</feature>
<reference evidence="12 13" key="1">
    <citation type="submission" date="2019-02" db="EMBL/GenBank/DDBJ databases">
        <title>Deep-cultivation of Planctomycetes and their phenomic and genomic characterization uncovers novel biology.</title>
        <authorList>
            <person name="Wiegand S."/>
            <person name="Jogler M."/>
            <person name="Boedeker C."/>
            <person name="Pinto D."/>
            <person name="Vollmers J."/>
            <person name="Rivas-Marin E."/>
            <person name="Kohn T."/>
            <person name="Peeters S.H."/>
            <person name="Heuer A."/>
            <person name="Rast P."/>
            <person name="Oberbeckmann S."/>
            <person name="Bunk B."/>
            <person name="Jeske O."/>
            <person name="Meyerdierks A."/>
            <person name="Storesund J.E."/>
            <person name="Kallscheuer N."/>
            <person name="Luecker S."/>
            <person name="Lage O.M."/>
            <person name="Pohl T."/>
            <person name="Merkel B.J."/>
            <person name="Hornburger P."/>
            <person name="Mueller R.-W."/>
            <person name="Bruemmer F."/>
            <person name="Labrenz M."/>
            <person name="Spormann A.M."/>
            <person name="Op den Camp H."/>
            <person name="Overmann J."/>
            <person name="Amann R."/>
            <person name="Jetten M.S.M."/>
            <person name="Mascher T."/>
            <person name="Medema M.H."/>
            <person name="Devos D.P."/>
            <person name="Kaster A.-K."/>
            <person name="Ovreas L."/>
            <person name="Rohde M."/>
            <person name="Galperin M.Y."/>
            <person name="Jogler C."/>
        </authorList>
    </citation>
    <scope>NUCLEOTIDE SEQUENCE [LARGE SCALE GENOMIC DNA]</scope>
    <source>
        <strain evidence="12 13">Pla175</strain>
    </source>
</reference>
<dbReference type="CDD" id="cd18787">
    <property type="entry name" value="SF2_C_DEAD"/>
    <property type="match status" value="1"/>
</dbReference>
<organism evidence="12 13">
    <name type="scientific">Pirellulimonas nuda</name>
    <dbReference type="NCBI Taxonomy" id="2528009"/>
    <lineage>
        <taxon>Bacteria</taxon>
        <taxon>Pseudomonadati</taxon>
        <taxon>Planctomycetota</taxon>
        <taxon>Planctomycetia</taxon>
        <taxon>Pirellulales</taxon>
        <taxon>Lacipirellulaceae</taxon>
        <taxon>Pirellulimonas</taxon>
    </lineage>
</organism>
<dbReference type="GO" id="GO:0003724">
    <property type="term" value="F:RNA helicase activity"/>
    <property type="evidence" value="ECO:0007669"/>
    <property type="project" value="UniProtKB-EC"/>
</dbReference>
<evidence type="ECO:0000256" key="5">
    <source>
        <dbReference type="ARBA" id="ARBA00038437"/>
    </source>
</evidence>
<dbReference type="PROSITE" id="PS51194">
    <property type="entry name" value="HELICASE_CTER"/>
    <property type="match status" value="1"/>
</dbReference>
<comment type="similarity">
    <text evidence="5 7">Belongs to the DEAD box helicase family.</text>
</comment>
<dbReference type="InterPro" id="IPR014001">
    <property type="entry name" value="Helicase_ATP-bd"/>
</dbReference>
<dbReference type="AlphaFoldDB" id="A0A518D615"/>
<feature type="domain" description="Helicase C-terminal" evidence="10">
    <location>
        <begin position="243"/>
        <end position="412"/>
    </location>
</feature>
<evidence type="ECO:0000313" key="12">
    <source>
        <dbReference type="EMBL" id="QDU86921.1"/>
    </source>
</evidence>
<protein>
    <submittedName>
        <fullName evidence="12">DEAD-box ATP-dependent RNA helicase CshA</fullName>
        <ecNumber evidence="12">3.6.4.13</ecNumber>
    </submittedName>
</protein>
<evidence type="ECO:0000313" key="13">
    <source>
        <dbReference type="Proteomes" id="UP000317429"/>
    </source>
</evidence>
<keyword evidence="4 7" id="KW-0067">ATP-binding</keyword>
<dbReference type="Gene3D" id="3.40.50.300">
    <property type="entry name" value="P-loop containing nucleotide triphosphate hydrolases"/>
    <property type="match status" value="2"/>
</dbReference>
<keyword evidence="1 7" id="KW-0547">Nucleotide-binding</keyword>
<dbReference type="PANTHER" id="PTHR47959:SF1">
    <property type="entry name" value="ATP-DEPENDENT RNA HELICASE DBPA"/>
    <property type="match status" value="1"/>
</dbReference>
<dbReference type="PROSITE" id="PS51192">
    <property type="entry name" value="HELICASE_ATP_BIND_1"/>
    <property type="match status" value="1"/>
</dbReference>
<evidence type="ECO:0000259" key="11">
    <source>
        <dbReference type="PROSITE" id="PS51195"/>
    </source>
</evidence>
<keyword evidence="2 7" id="KW-0378">Hydrolase</keyword>
<sequence length="463" mass="50855">MTENEELQSPPAEPSADDNGQPAPESPSATFQGMGLSDTMLASLKNACYDTPSPVQAGVIPVALQGKDVLGQARTGTGKTASFGIPILEMLADNGRGAPPQALVLAPTRELAVQVRDEIDKLAHGRKVRTLAVYGGKPIKGQVDKLQRGAEIVVGTPGRVLDLLARGFLVLEQLRCVVLDEADRMLDIGFRPDIEKILRKCPRQRQTLLLSATLAPGVQRLARQYMIEPTMLDFSPKTATVDTIEQFYFTVDERKKFELLVRLLKRDDPAQAIIFTRTKRGADKVYTKLTGKVKSVDCIHGDLNQSQRDRVMRKFRADEVTLLVATDVVGRGIDVSNISHIVNYDMPQSSDDYVHRVGRTGRMGRDGVAYTFVTPEQGGELTRIEMLINKELTRDQIEGFEAAAPVAQKATEQRQARFFGIKGESQAPPAPAEPAAPVEPAEPEPPKPAPFGKRPRKRHRKAL</sequence>
<dbReference type="GO" id="GO:0003676">
    <property type="term" value="F:nucleic acid binding"/>
    <property type="evidence" value="ECO:0007669"/>
    <property type="project" value="InterPro"/>
</dbReference>
<name>A0A518D615_9BACT</name>
<dbReference type="Pfam" id="PF00271">
    <property type="entry name" value="Helicase_C"/>
    <property type="match status" value="1"/>
</dbReference>
<proteinExistence type="inferred from homology"/>
<keyword evidence="13" id="KW-1185">Reference proteome</keyword>
<dbReference type="PROSITE" id="PS51195">
    <property type="entry name" value="Q_MOTIF"/>
    <property type="match status" value="1"/>
</dbReference>
<dbReference type="GO" id="GO:0005829">
    <property type="term" value="C:cytosol"/>
    <property type="evidence" value="ECO:0007669"/>
    <property type="project" value="TreeGrafter"/>
</dbReference>
<dbReference type="InterPro" id="IPR011545">
    <property type="entry name" value="DEAD/DEAH_box_helicase_dom"/>
</dbReference>
<dbReference type="EC" id="3.6.4.13" evidence="12"/>
<feature type="domain" description="DEAD-box RNA helicase Q" evidence="11">
    <location>
        <begin position="29"/>
        <end position="57"/>
    </location>
</feature>
<evidence type="ECO:0000259" key="9">
    <source>
        <dbReference type="PROSITE" id="PS51192"/>
    </source>
</evidence>
<dbReference type="SMART" id="SM00490">
    <property type="entry name" value="HELICc"/>
    <property type="match status" value="1"/>
</dbReference>
<dbReference type="CDD" id="cd00268">
    <property type="entry name" value="DEADc"/>
    <property type="match status" value="1"/>
</dbReference>
<evidence type="ECO:0000256" key="4">
    <source>
        <dbReference type="ARBA" id="ARBA00022840"/>
    </source>
</evidence>
<dbReference type="Proteomes" id="UP000317429">
    <property type="component" value="Chromosome"/>
</dbReference>
<keyword evidence="3 7" id="KW-0347">Helicase</keyword>
<dbReference type="SUPFAM" id="SSF52540">
    <property type="entry name" value="P-loop containing nucleoside triphosphate hydrolases"/>
    <property type="match status" value="1"/>
</dbReference>
<evidence type="ECO:0000256" key="6">
    <source>
        <dbReference type="PROSITE-ProRule" id="PRU00552"/>
    </source>
</evidence>
<dbReference type="InterPro" id="IPR000629">
    <property type="entry name" value="RNA-helicase_DEAD-box_CS"/>
</dbReference>
<evidence type="ECO:0000256" key="1">
    <source>
        <dbReference type="ARBA" id="ARBA00022741"/>
    </source>
</evidence>
<evidence type="ECO:0000256" key="3">
    <source>
        <dbReference type="ARBA" id="ARBA00022806"/>
    </source>
</evidence>
<dbReference type="InterPro" id="IPR027417">
    <property type="entry name" value="P-loop_NTPase"/>
</dbReference>
<evidence type="ECO:0000259" key="10">
    <source>
        <dbReference type="PROSITE" id="PS51194"/>
    </source>
</evidence>
<evidence type="ECO:0000256" key="8">
    <source>
        <dbReference type="SAM" id="MobiDB-lite"/>
    </source>
</evidence>
<dbReference type="SMART" id="SM00487">
    <property type="entry name" value="DEXDc"/>
    <property type="match status" value="1"/>
</dbReference>
<dbReference type="PANTHER" id="PTHR47959">
    <property type="entry name" value="ATP-DEPENDENT RNA HELICASE RHLE-RELATED"/>
    <property type="match status" value="1"/>
</dbReference>
<evidence type="ECO:0000256" key="7">
    <source>
        <dbReference type="RuleBase" id="RU000492"/>
    </source>
</evidence>